<dbReference type="GO" id="GO:0004674">
    <property type="term" value="F:protein serine/threonine kinase activity"/>
    <property type="evidence" value="ECO:0007669"/>
    <property type="project" value="UniProtKB-KW"/>
</dbReference>
<dbReference type="Gene3D" id="3.30.310.80">
    <property type="entry name" value="Kinase associated domain 1, KA1"/>
    <property type="match status" value="1"/>
</dbReference>
<evidence type="ECO:0000256" key="4">
    <source>
        <dbReference type="ARBA" id="ARBA00022527"/>
    </source>
</evidence>
<evidence type="ECO:0000256" key="3">
    <source>
        <dbReference type="ARBA" id="ARBA00012513"/>
    </source>
</evidence>
<comment type="similarity">
    <text evidence="2">Belongs to the protein kinase superfamily. CAMK Ser/Thr protein kinase family. SNF1 subfamily.</text>
</comment>
<dbReference type="PROSITE" id="PS50011">
    <property type="entry name" value="PROTEIN_KINASE_DOM"/>
    <property type="match status" value="1"/>
</dbReference>
<evidence type="ECO:0000256" key="11">
    <source>
        <dbReference type="ARBA" id="ARBA00048679"/>
    </source>
</evidence>
<keyword evidence="7" id="KW-0418">Kinase</keyword>
<dbReference type="PANTHER" id="PTHR43895">
    <property type="entry name" value="CALCIUM/CALMODULIN-DEPENDENT PROTEIN KINASE KINASE-RELATED"/>
    <property type="match status" value="1"/>
</dbReference>
<dbReference type="FunFam" id="1.10.510.10:FF:000279">
    <property type="entry name" value="Non-specific serine/threonine protein kinase"/>
    <property type="match status" value="1"/>
</dbReference>
<comment type="catalytic activity">
    <reaction evidence="10">
        <text>L-threonyl-[protein] + ATP = O-phospho-L-threonyl-[protein] + ADP + H(+)</text>
        <dbReference type="Rhea" id="RHEA:46608"/>
        <dbReference type="Rhea" id="RHEA-COMP:11060"/>
        <dbReference type="Rhea" id="RHEA-COMP:11605"/>
        <dbReference type="ChEBI" id="CHEBI:15378"/>
        <dbReference type="ChEBI" id="CHEBI:30013"/>
        <dbReference type="ChEBI" id="CHEBI:30616"/>
        <dbReference type="ChEBI" id="CHEBI:61977"/>
        <dbReference type="ChEBI" id="CHEBI:456216"/>
        <dbReference type="EC" id="2.7.11.1"/>
    </reaction>
</comment>
<organism evidence="16 17">
    <name type="scientific">Eucalyptus globulus</name>
    <name type="common">Tasmanian blue gum</name>
    <dbReference type="NCBI Taxonomy" id="34317"/>
    <lineage>
        <taxon>Eukaryota</taxon>
        <taxon>Viridiplantae</taxon>
        <taxon>Streptophyta</taxon>
        <taxon>Embryophyta</taxon>
        <taxon>Tracheophyta</taxon>
        <taxon>Spermatophyta</taxon>
        <taxon>Magnoliopsida</taxon>
        <taxon>eudicotyledons</taxon>
        <taxon>Gunneridae</taxon>
        <taxon>Pentapetalae</taxon>
        <taxon>rosids</taxon>
        <taxon>malvids</taxon>
        <taxon>Myrtales</taxon>
        <taxon>Myrtaceae</taxon>
        <taxon>Myrtoideae</taxon>
        <taxon>Eucalypteae</taxon>
        <taxon>Eucalyptus</taxon>
    </lineage>
</organism>
<evidence type="ECO:0000313" key="16">
    <source>
        <dbReference type="EMBL" id="KAL3753457.1"/>
    </source>
</evidence>
<dbReference type="PROSITE" id="PS00107">
    <property type="entry name" value="PROTEIN_KINASE_ATP"/>
    <property type="match status" value="1"/>
</dbReference>
<feature type="domain" description="NAF" evidence="15">
    <location>
        <begin position="310"/>
        <end position="334"/>
    </location>
</feature>
<evidence type="ECO:0000313" key="17">
    <source>
        <dbReference type="Proteomes" id="UP001634007"/>
    </source>
</evidence>
<comment type="cofactor">
    <cofactor evidence="1">
        <name>Mn(2+)</name>
        <dbReference type="ChEBI" id="CHEBI:29035"/>
    </cofactor>
</comment>
<keyword evidence="6 12" id="KW-0547">Nucleotide-binding</keyword>
<dbReference type="Pfam" id="PF03822">
    <property type="entry name" value="NAF"/>
    <property type="match status" value="1"/>
</dbReference>
<dbReference type="InterPro" id="IPR011009">
    <property type="entry name" value="Kinase-like_dom_sf"/>
</dbReference>
<keyword evidence="9" id="KW-0464">Manganese</keyword>
<dbReference type="PANTHER" id="PTHR43895:SF28">
    <property type="entry name" value="CBL-INTERACTING SERINE_THREONINE-PROTEIN KINASE 15"/>
    <property type="match status" value="1"/>
</dbReference>
<dbReference type="Proteomes" id="UP001634007">
    <property type="component" value="Unassembled WGS sequence"/>
</dbReference>
<keyword evidence="5" id="KW-0808">Transferase</keyword>
<dbReference type="PROSITE" id="PS50816">
    <property type="entry name" value="NAF"/>
    <property type="match status" value="1"/>
</dbReference>
<dbReference type="FunFam" id="3.30.200.20:FF:000096">
    <property type="entry name" value="Non-specific serine/threonine protein kinase"/>
    <property type="match status" value="1"/>
</dbReference>
<protein>
    <recommendedName>
        <fullName evidence="3">non-specific serine/threonine protein kinase</fullName>
        <ecNumber evidence="3">2.7.11.1</ecNumber>
    </recommendedName>
</protein>
<dbReference type="AlphaFoldDB" id="A0ABD3LU54"/>
<name>A0ABD3LU54_EUCGL</name>
<evidence type="ECO:0000256" key="5">
    <source>
        <dbReference type="ARBA" id="ARBA00022679"/>
    </source>
</evidence>
<keyword evidence="4 13" id="KW-0723">Serine/threonine-protein kinase</keyword>
<feature type="domain" description="Protein kinase" evidence="14">
    <location>
        <begin position="12"/>
        <end position="266"/>
    </location>
</feature>
<keyword evidence="8 12" id="KW-0067">ATP-binding</keyword>
<dbReference type="PROSITE" id="PS00108">
    <property type="entry name" value="PROTEIN_KINASE_ST"/>
    <property type="match status" value="1"/>
</dbReference>
<evidence type="ECO:0000256" key="7">
    <source>
        <dbReference type="ARBA" id="ARBA00022777"/>
    </source>
</evidence>
<dbReference type="CDD" id="cd12195">
    <property type="entry name" value="CIPK_C"/>
    <property type="match status" value="1"/>
</dbReference>
<evidence type="ECO:0000256" key="13">
    <source>
        <dbReference type="RuleBase" id="RU000304"/>
    </source>
</evidence>
<evidence type="ECO:0000259" key="14">
    <source>
        <dbReference type="PROSITE" id="PS50011"/>
    </source>
</evidence>
<dbReference type="InterPro" id="IPR008271">
    <property type="entry name" value="Ser/Thr_kinase_AS"/>
</dbReference>
<dbReference type="InterPro" id="IPR018451">
    <property type="entry name" value="NAF/FISL_domain"/>
</dbReference>
<evidence type="ECO:0000259" key="15">
    <source>
        <dbReference type="PROSITE" id="PS50816"/>
    </source>
</evidence>
<comment type="catalytic activity">
    <reaction evidence="11">
        <text>L-seryl-[protein] + ATP = O-phospho-L-seryl-[protein] + ADP + H(+)</text>
        <dbReference type="Rhea" id="RHEA:17989"/>
        <dbReference type="Rhea" id="RHEA-COMP:9863"/>
        <dbReference type="Rhea" id="RHEA-COMP:11604"/>
        <dbReference type="ChEBI" id="CHEBI:15378"/>
        <dbReference type="ChEBI" id="CHEBI:29999"/>
        <dbReference type="ChEBI" id="CHEBI:30616"/>
        <dbReference type="ChEBI" id="CHEBI:83421"/>
        <dbReference type="ChEBI" id="CHEBI:456216"/>
        <dbReference type="EC" id="2.7.11.1"/>
    </reaction>
</comment>
<reference evidence="16 17" key="1">
    <citation type="submission" date="2024-11" db="EMBL/GenBank/DDBJ databases">
        <title>Chromosome-level genome assembly of Eucalyptus globulus Labill. provides insights into its genome evolution.</title>
        <authorList>
            <person name="Li X."/>
        </authorList>
    </citation>
    <scope>NUCLEOTIDE SEQUENCE [LARGE SCALE GENOMIC DNA]</scope>
    <source>
        <strain evidence="16">CL2024</strain>
        <tissue evidence="16">Fresh tender leaves</tissue>
    </source>
</reference>
<proteinExistence type="inferred from homology"/>
<dbReference type="EMBL" id="JBJKBG010000001">
    <property type="protein sequence ID" value="KAL3753457.1"/>
    <property type="molecule type" value="Genomic_DNA"/>
</dbReference>
<dbReference type="SMART" id="SM00220">
    <property type="entry name" value="S_TKc"/>
    <property type="match status" value="1"/>
</dbReference>
<dbReference type="InterPro" id="IPR000719">
    <property type="entry name" value="Prot_kinase_dom"/>
</dbReference>
<evidence type="ECO:0000256" key="1">
    <source>
        <dbReference type="ARBA" id="ARBA00001936"/>
    </source>
</evidence>
<dbReference type="Gene3D" id="1.10.510.10">
    <property type="entry name" value="Transferase(Phosphotransferase) domain 1"/>
    <property type="match status" value="1"/>
</dbReference>
<dbReference type="EC" id="2.7.11.1" evidence="3"/>
<dbReference type="FunFam" id="3.30.310.80:FF:000005">
    <property type="entry name" value="Non-specific serine/threonine protein kinase"/>
    <property type="match status" value="1"/>
</dbReference>
<comment type="caution">
    <text evidence="16">The sequence shown here is derived from an EMBL/GenBank/DDBJ whole genome shotgun (WGS) entry which is preliminary data.</text>
</comment>
<accession>A0ABD3LU54</accession>
<keyword evidence="17" id="KW-1185">Reference proteome</keyword>
<evidence type="ECO:0000256" key="2">
    <source>
        <dbReference type="ARBA" id="ARBA00006234"/>
    </source>
</evidence>
<evidence type="ECO:0000256" key="8">
    <source>
        <dbReference type="ARBA" id="ARBA00022840"/>
    </source>
</evidence>
<gene>
    <name evidence="16" type="ORF">ACJRO7_000802</name>
</gene>
<evidence type="ECO:0000256" key="10">
    <source>
        <dbReference type="ARBA" id="ARBA00047899"/>
    </source>
</evidence>
<dbReference type="InterPro" id="IPR004041">
    <property type="entry name" value="NAF_dom"/>
</dbReference>
<evidence type="ECO:0000256" key="9">
    <source>
        <dbReference type="ARBA" id="ARBA00023211"/>
    </source>
</evidence>
<evidence type="ECO:0000256" key="12">
    <source>
        <dbReference type="PROSITE-ProRule" id="PRU10141"/>
    </source>
</evidence>
<sequence length="439" mass="49726">MENGGGVLMDRYELGRLLGQGAFAKVYQARNISTGMEVAIKMINKEYVLKVGMRDQIKREIQVMKLIRHPHVVELYEVMATKTKIYLVMEFVKGGELFKKVVRGGLNEDLARRYFQQLIAAVDYCHSRGVFHRDLKPENLLLDENGNLKVSDFGLSALAESKHEDGLLHTTCGTEAYVAPEVINRRGYNGSKADIWSCGVILYVLLAGSLPFFDSNRVQMLLKIVKGEVKFPEWFSRDVCRLLLKILDPNPNRRISMTKIMESSWFRKGLDSRNICIVREVKEPPPLDADELFGPDEGENSITESKQEPLRLSNLNAFDIISNSPVLDLSGLFVGVDQRKEVRFMVNKPASTIISKLEDIAKRLRLKVTKKDAGLMKFEGMKAGRKGVLGFDAEIFEIIQALHWVEMKKSSGDTIEYQKVLKEEIRPALQDVVLTWQGG</sequence>
<dbReference type="InterPro" id="IPR017441">
    <property type="entry name" value="Protein_kinase_ATP_BS"/>
</dbReference>
<feature type="binding site" evidence="12">
    <location>
        <position position="50"/>
    </location>
    <ligand>
        <name>ATP</name>
        <dbReference type="ChEBI" id="CHEBI:30616"/>
    </ligand>
</feature>
<evidence type="ECO:0000256" key="6">
    <source>
        <dbReference type="ARBA" id="ARBA00022741"/>
    </source>
</evidence>
<dbReference type="Pfam" id="PF00069">
    <property type="entry name" value="Pkinase"/>
    <property type="match status" value="1"/>
</dbReference>
<dbReference type="SUPFAM" id="SSF56112">
    <property type="entry name" value="Protein kinase-like (PK-like)"/>
    <property type="match status" value="1"/>
</dbReference>
<dbReference type="GO" id="GO:0005524">
    <property type="term" value="F:ATP binding"/>
    <property type="evidence" value="ECO:0007669"/>
    <property type="project" value="UniProtKB-UniRule"/>
</dbReference>